<keyword evidence="7" id="KW-0378">Hydrolase</keyword>
<dbReference type="GO" id="GO:0004519">
    <property type="term" value="F:endonuclease activity"/>
    <property type="evidence" value="ECO:0007669"/>
    <property type="project" value="UniProtKB-KW"/>
</dbReference>
<keyword evidence="5" id="KW-0064">Aspartyl protease</keyword>
<keyword evidence="3" id="KW-0548">Nucleotidyltransferase</keyword>
<dbReference type="InterPro" id="IPR000477">
    <property type="entry name" value="RT_dom"/>
</dbReference>
<gene>
    <name evidence="11" type="ORF">MTR67_034762</name>
</gene>
<dbReference type="Gene3D" id="3.30.70.270">
    <property type="match status" value="1"/>
</dbReference>
<keyword evidence="4" id="KW-0540">Nuclease</keyword>
<dbReference type="InterPro" id="IPR043128">
    <property type="entry name" value="Rev_trsase/Diguanyl_cyclase"/>
</dbReference>
<dbReference type="InterPro" id="IPR041373">
    <property type="entry name" value="RT_RNaseH"/>
</dbReference>
<protein>
    <recommendedName>
        <fullName evidence="13">Reverse transcriptase domain-containing protein</fullName>
    </recommendedName>
</protein>
<dbReference type="EMBL" id="CP133619">
    <property type="protein sequence ID" value="WMV41377.1"/>
    <property type="molecule type" value="Genomic_DNA"/>
</dbReference>
<dbReference type="Pfam" id="PF17917">
    <property type="entry name" value="RT_RNaseH"/>
    <property type="match status" value="1"/>
</dbReference>
<dbReference type="InterPro" id="IPR043502">
    <property type="entry name" value="DNA/RNA_pol_sf"/>
</dbReference>
<dbReference type="PANTHER" id="PTHR33064">
    <property type="entry name" value="POL PROTEIN"/>
    <property type="match status" value="1"/>
</dbReference>
<evidence type="ECO:0000259" key="9">
    <source>
        <dbReference type="Pfam" id="PF00078"/>
    </source>
</evidence>
<dbReference type="GO" id="GO:0003964">
    <property type="term" value="F:RNA-directed DNA polymerase activity"/>
    <property type="evidence" value="ECO:0007669"/>
    <property type="project" value="UniProtKB-KW"/>
</dbReference>
<evidence type="ECO:0000313" key="12">
    <source>
        <dbReference type="Proteomes" id="UP001234989"/>
    </source>
</evidence>
<dbReference type="GO" id="GO:0004190">
    <property type="term" value="F:aspartic-type endopeptidase activity"/>
    <property type="evidence" value="ECO:0007669"/>
    <property type="project" value="UniProtKB-KW"/>
</dbReference>
<evidence type="ECO:0000256" key="8">
    <source>
        <dbReference type="ARBA" id="ARBA00022918"/>
    </source>
</evidence>
<keyword evidence="6" id="KW-0255">Endonuclease</keyword>
<proteinExistence type="predicted"/>
<evidence type="ECO:0000313" key="11">
    <source>
        <dbReference type="EMBL" id="WMV41377.1"/>
    </source>
</evidence>
<dbReference type="Proteomes" id="UP001234989">
    <property type="component" value="Chromosome 8"/>
</dbReference>
<dbReference type="AlphaFoldDB" id="A0AAF0U8N8"/>
<name>A0AAF0U8N8_SOLVR</name>
<evidence type="ECO:0000256" key="1">
    <source>
        <dbReference type="ARBA" id="ARBA00022670"/>
    </source>
</evidence>
<keyword evidence="1" id="KW-0645">Protease</keyword>
<keyword evidence="8" id="KW-0695">RNA-directed DNA polymerase</keyword>
<accession>A0AAF0U8N8</accession>
<dbReference type="SUPFAM" id="SSF56672">
    <property type="entry name" value="DNA/RNA polymerases"/>
    <property type="match status" value="1"/>
</dbReference>
<reference evidence="11" key="1">
    <citation type="submission" date="2023-08" db="EMBL/GenBank/DDBJ databases">
        <title>A de novo genome assembly of Solanum verrucosum Schlechtendal, a Mexican diploid species geographically isolated from the other diploid A-genome species in potato relatives.</title>
        <authorList>
            <person name="Hosaka K."/>
        </authorList>
    </citation>
    <scope>NUCLEOTIDE SEQUENCE</scope>
    <source>
        <tissue evidence="11">Young leaves</tissue>
    </source>
</reference>
<sequence length="156" mass="18732">MDFMNMVLRQYLGMFVIVFIDDILIYLRSEDDHINHLRIVLQILREQHFLLKDRLTSDLLLTLPKGRDGFVVYCDVSRIGLGCVLMLNGKVITYDSRQLKFHEKNYPTHDLELTVVIFALKIWRHYLYSVYVDVFTNHKSLQYVFNQKDLNLYQRR</sequence>
<keyword evidence="2" id="KW-0808">Transferase</keyword>
<feature type="domain" description="Reverse transcriptase RNase H-like" evidence="10">
    <location>
        <begin position="69"/>
        <end position="151"/>
    </location>
</feature>
<keyword evidence="12" id="KW-1185">Reference proteome</keyword>
<evidence type="ECO:0000256" key="3">
    <source>
        <dbReference type="ARBA" id="ARBA00022695"/>
    </source>
</evidence>
<evidence type="ECO:0000256" key="6">
    <source>
        <dbReference type="ARBA" id="ARBA00022759"/>
    </source>
</evidence>
<dbReference type="PANTHER" id="PTHR33064:SF37">
    <property type="entry name" value="RIBONUCLEASE H"/>
    <property type="match status" value="1"/>
</dbReference>
<organism evidence="11 12">
    <name type="scientific">Solanum verrucosum</name>
    <dbReference type="NCBI Taxonomy" id="315347"/>
    <lineage>
        <taxon>Eukaryota</taxon>
        <taxon>Viridiplantae</taxon>
        <taxon>Streptophyta</taxon>
        <taxon>Embryophyta</taxon>
        <taxon>Tracheophyta</taxon>
        <taxon>Spermatophyta</taxon>
        <taxon>Magnoliopsida</taxon>
        <taxon>eudicotyledons</taxon>
        <taxon>Gunneridae</taxon>
        <taxon>Pentapetalae</taxon>
        <taxon>asterids</taxon>
        <taxon>lamiids</taxon>
        <taxon>Solanales</taxon>
        <taxon>Solanaceae</taxon>
        <taxon>Solanoideae</taxon>
        <taxon>Solaneae</taxon>
        <taxon>Solanum</taxon>
    </lineage>
</organism>
<evidence type="ECO:0008006" key="13">
    <source>
        <dbReference type="Google" id="ProtNLM"/>
    </source>
</evidence>
<evidence type="ECO:0000256" key="2">
    <source>
        <dbReference type="ARBA" id="ARBA00022679"/>
    </source>
</evidence>
<dbReference type="InterPro" id="IPR051320">
    <property type="entry name" value="Viral_Replic_Matur_Polypro"/>
</dbReference>
<dbReference type="Pfam" id="PF00078">
    <property type="entry name" value="RVT_1"/>
    <property type="match status" value="1"/>
</dbReference>
<evidence type="ECO:0000256" key="4">
    <source>
        <dbReference type="ARBA" id="ARBA00022722"/>
    </source>
</evidence>
<feature type="domain" description="Reverse transcriptase" evidence="9">
    <location>
        <begin position="3"/>
        <end position="51"/>
    </location>
</feature>
<dbReference type="GO" id="GO:0006508">
    <property type="term" value="P:proteolysis"/>
    <property type="evidence" value="ECO:0007669"/>
    <property type="project" value="UniProtKB-KW"/>
</dbReference>
<evidence type="ECO:0000256" key="5">
    <source>
        <dbReference type="ARBA" id="ARBA00022750"/>
    </source>
</evidence>
<evidence type="ECO:0000259" key="10">
    <source>
        <dbReference type="Pfam" id="PF17917"/>
    </source>
</evidence>
<evidence type="ECO:0000256" key="7">
    <source>
        <dbReference type="ARBA" id="ARBA00022801"/>
    </source>
</evidence>